<dbReference type="EMBL" id="CATQJL010000316">
    <property type="protein sequence ID" value="CAJ0607574.1"/>
    <property type="molecule type" value="Genomic_DNA"/>
</dbReference>
<dbReference type="Proteomes" id="UP001176961">
    <property type="component" value="Unassembled WGS sequence"/>
</dbReference>
<accession>A0AA36HCI7</accession>
<evidence type="ECO:0000313" key="2">
    <source>
        <dbReference type="EMBL" id="CAJ0607574.1"/>
    </source>
</evidence>
<evidence type="ECO:0008006" key="4">
    <source>
        <dbReference type="Google" id="ProtNLM"/>
    </source>
</evidence>
<keyword evidence="1" id="KW-0732">Signal</keyword>
<keyword evidence="3" id="KW-1185">Reference proteome</keyword>
<feature type="signal peptide" evidence="1">
    <location>
        <begin position="1"/>
        <end position="21"/>
    </location>
</feature>
<feature type="chain" id="PRO_5041296127" description="Knottin scorpion toxin-like domain-containing protein" evidence="1">
    <location>
        <begin position="22"/>
        <end position="86"/>
    </location>
</feature>
<sequence length="86" mass="9875">MMRYSVVFTLLLFVLEISVEASKNEVFAPADLCFVHTPRTCKAHCLESNCQNGRCKFVEVQGRHFLALRCVCEDCPGDQQRKEQLH</sequence>
<evidence type="ECO:0000313" key="3">
    <source>
        <dbReference type="Proteomes" id="UP001176961"/>
    </source>
</evidence>
<proteinExistence type="predicted"/>
<protein>
    <recommendedName>
        <fullName evidence="4">Knottin scorpion toxin-like domain-containing protein</fullName>
    </recommendedName>
</protein>
<name>A0AA36HCI7_CYLNA</name>
<reference evidence="2" key="1">
    <citation type="submission" date="2023-07" db="EMBL/GenBank/DDBJ databases">
        <authorList>
            <consortium name="CYATHOMIX"/>
        </authorList>
    </citation>
    <scope>NUCLEOTIDE SEQUENCE</scope>
    <source>
        <strain evidence="2">N/A</strain>
    </source>
</reference>
<gene>
    <name evidence="2" type="ORF">CYNAS_LOCUS19557</name>
</gene>
<dbReference type="AlphaFoldDB" id="A0AA36HCI7"/>
<comment type="caution">
    <text evidence="2">The sequence shown here is derived from an EMBL/GenBank/DDBJ whole genome shotgun (WGS) entry which is preliminary data.</text>
</comment>
<evidence type="ECO:0000256" key="1">
    <source>
        <dbReference type="SAM" id="SignalP"/>
    </source>
</evidence>
<organism evidence="2 3">
    <name type="scientific">Cylicocyclus nassatus</name>
    <name type="common">Nematode worm</name>
    <dbReference type="NCBI Taxonomy" id="53992"/>
    <lineage>
        <taxon>Eukaryota</taxon>
        <taxon>Metazoa</taxon>
        <taxon>Ecdysozoa</taxon>
        <taxon>Nematoda</taxon>
        <taxon>Chromadorea</taxon>
        <taxon>Rhabditida</taxon>
        <taxon>Rhabditina</taxon>
        <taxon>Rhabditomorpha</taxon>
        <taxon>Strongyloidea</taxon>
        <taxon>Strongylidae</taxon>
        <taxon>Cylicocyclus</taxon>
    </lineage>
</organism>